<dbReference type="EMBL" id="CP035544">
    <property type="protein sequence ID" value="QBA64234.1"/>
    <property type="molecule type" value="Genomic_DNA"/>
</dbReference>
<reference evidence="1 2" key="1">
    <citation type="submission" date="2019-01" db="EMBL/GenBank/DDBJ databases">
        <title>Muriicola soli sp. nov., isolated from soil.</title>
        <authorList>
            <person name="Kang H.J."/>
            <person name="Kim S.B."/>
        </authorList>
    </citation>
    <scope>NUCLEOTIDE SEQUENCE [LARGE SCALE GENOMIC DNA]</scope>
    <source>
        <strain evidence="1 2">MMS17-SY002</strain>
    </source>
</reference>
<keyword evidence="2" id="KW-1185">Reference proteome</keyword>
<dbReference type="RefSeq" id="WP_129604089.1">
    <property type="nucleotide sequence ID" value="NZ_CP035544.1"/>
</dbReference>
<name>A0A411E9M4_9FLAO</name>
<sequence>MKAKSNTKFKLLCYFQRHSKSRSFFSVFLSVAFLQLSTGCTYYRVKSVPSQGQAETVKQIRSFNEADKYIILHRNNASLHLANAAVSEDNLELSGSLELLSKEHTATRIIKPKRSYQYKRKDSNPLNEVHIYLKEGVPLSLGATAIPFDQIDQIGIVNPDGTTSVVNAALTTIGAFALILVIVALTKSSCPFVYADSGNGLVFSGELYPGNIIKNAQQTDYLPLPLLQASDSELHLQITNELLEVQHTDLAQLMVVKHRKNTKALLDKYGKVVLFKDLKSPRRVIVDGRIDHSGPALAADGESYNFDTPILTKNSTRDVVFTFARPDNQKEAKLYLTAKNSLWLDYVFGKFNEQFGVYYDTFQESQLETTREEANSWAEKQNIPLTVSIKKKGEWQVVEQLSSVGPLSYRDLAIKLDLKDIEKEEVEVKIETGFIFWEVDYVGIDYSEELNFKTYLLNPQTAISDDGRDVAGLLSSEDGQYFTQEEVGDRVDIRYTSPEQHGDYSYSYFLKNRGYYTYVRDYQGIPDFSELRKFKNQNAFTRFSENEYQRLLRQLQMKKESYVVQ</sequence>
<dbReference type="KEGG" id="mur:EQY75_06665"/>
<dbReference type="AlphaFoldDB" id="A0A411E9M4"/>
<evidence type="ECO:0000313" key="2">
    <source>
        <dbReference type="Proteomes" id="UP000290889"/>
    </source>
</evidence>
<proteinExistence type="predicted"/>
<dbReference type="OrthoDB" id="621906at2"/>
<accession>A0A411E9M4</accession>
<evidence type="ECO:0000313" key="1">
    <source>
        <dbReference type="EMBL" id="QBA64234.1"/>
    </source>
</evidence>
<organism evidence="1 2">
    <name type="scientific">Muriicola soli</name>
    <dbReference type="NCBI Taxonomy" id="2507538"/>
    <lineage>
        <taxon>Bacteria</taxon>
        <taxon>Pseudomonadati</taxon>
        <taxon>Bacteroidota</taxon>
        <taxon>Flavobacteriia</taxon>
        <taxon>Flavobacteriales</taxon>
        <taxon>Flavobacteriaceae</taxon>
        <taxon>Muriicola</taxon>
    </lineage>
</organism>
<gene>
    <name evidence="1" type="ORF">EQY75_06665</name>
</gene>
<dbReference type="Proteomes" id="UP000290889">
    <property type="component" value="Chromosome"/>
</dbReference>
<protein>
    <submittedName>
        <fullName evidence="1">Uncharacterized protein</fullName>
    </submittedName>
</protein>